<proteinExistence type="predicted"/>
<dbReference type="EMBL" id="BLXO01000002">
    <property type="protein sequence ID" value="GFN45937.1"/>
    <property type="molecule type" value="Genomic_DNA"/>
</dbReference>
<evidence type="ECO:0000313" key="1">
    <source>
        <dbReference type="EMBL" id="GFN45937.1"/>
    </source>
</evidence>
<accession>A0A6L2ZM57</accession>
<organism evidence="1 2">
    <name type="scientific">Candidatus Regiella insecticola</name>
    <dbReference type="NCBI Taxonomy" id="138073"/>
    <lineage>
        <taxon>Bacteria</taxon>
        <taxon>Pseudomonadati</taxon>
        <taxon>Pseudomonadota</taxon>
        <taxon>Gammaproteobacteria</taxon>
        <taxon>Enterobacterales</taxon>
        <taxon>Enterobacteriaceae</taxon>
        <taxon>aphid secondary symbionts</taxon>
        <taxon>Candidatus Regiella</taxon>
    </lineage>
</organism>
<comment type="caution">
    <text evidence="1">The sequence shown here is derived from an EMBL/GenBank/DDBJ whole genome shotgun (WGS) entry which is preliminary data.</text>
</comment>
<gene>
    <name evidence="1" type="ORF">RINTU1_13230</name>
</gene>
<evidence type="ECO:0000313" key="2">
    <source>
        <dbReference type="Proteomes" id="UP000504714"/>
    </source>
</evidence>
<reference evidence="1 2" key="1">
    <citation type="submission" date="2020-06" db="EMBL/GenBank/DDBJ databases">
        <title>The genome sequence of Candidatus Regiella insecticola strain Tut.</title>
        <authorList>
            <person name="Nikoh N."/>
            <person name="Tsuchida T."/>
            <person name="Koga R."/>
            <person name="Oshima K."/>
            <person name="Hattori M."/>
            <person name="Fukatsu T."/>
        </authorList>
    </citation>
    <scope>NUCLEOTIDE SEQUENCE [LARGE SCALE GENOMIC DNA]</scope>
    <source>
        <strain evidence="1 2">Tut</strain>
    </source>
</reference>
<dbReference type="Proteomes" id="UP000504714">
    <property type="component" value="Unassembled WGS sequence"/>
</dbReference>
<sequence>MYSLRLLSYRFKNFEEDFEQSLGQHLFSIGFILFQRQSSNNAKTTGQ</sequence>
<name>A0A6L2ZM57_9ENTR</name>
<dbReference type="AlphaFoldDB" id="A0A6L2ZM57"/>
<protein>
    <submittedName>
        <fullName evidence="1">Uncharacterized protein</fullName>
    </submittedName>
</protein>